<comment type="caution">
    <text evidence="3">The sequence shown here is derived from an EMBL/GenBank/DDBJ whole genome shotgun (WGS) entry which is preliminary data.</text>
</comment>
<evidence type="ECO:0008006" key="5">
    <source>
        <dbReference type="Google" id="ProtNLM"/>
    </source>
</evidence>
<proteinExistence type="predicted"/>
<sequence length="186" mass="19955">MRDPLAALLRSGGHPHSAHGVAIKLGCIASTFLCNNLLHAHLSRSVPADARRLFDEMSRRNLVSWSVVISGSARHGVLAEAFALFSHMLHGAGQGSWDRPDSFMLGALVAGCSRARHVDAGVQVHACVAKFGVDEDESVAAALVDMYAKCGWVDSSWRAFTLAPQRSVLSWTSMIACLVNQGVQYA</sequence>
<evidence type="ECO:0000313" key="4">
    <source>
        <dbReference type="Proteomes" id="UP000807115"/>
    </source>
</evidence>
<keyword evidence="1" id="KW-0677">Repeat</keyword>
<reference evidence="3" key="2">
    <citation type="submission" date="2020-10" db="EMBL/GenBank/DDBJ databases">
        <authorList>
            <person name="Cooper E.A."/>
            <person name="Brenton Z.W."/>
            <person name="Flinn B.S."/>
            <person name="Jenkins J."/>
            <person name="Shu S."/>
            <person name="Flowers D."/>
            <person name="Luo F."/>
            <person name="Wang Y."/>
            <person name="Xia P."/>
            <person name="Barry K."/>
            <person name="Daum C."/>
            <person name="Lipzen A."/>
            <person name="Yoshinaga Y."/>
            <person name="Schmutz J."/>
            <person name="Saski C."/>
            <person name="Vermerris W."/>
            <person name="Kresovich S."/>
        </authorList>
    </citation>
    <scope>NUCLEOTIDE SEQUENCE</scope>
</reference>
<dbReference type="InterPro" id="IPR011990">
    <property type="entry name" value="TPR-like_helical_dom_sf"/>
</dbReference>
<evidence type="ECO:0000256" key="2">
    <source>
        <dbReference type="ARBA" id="ARBA00022946"/>
    </source>
</evidence>
<dbReference type="FunFam" id="1.25.40.10:FF:000813">
    <property type="entry name" value="Pentatricopeptide repeat-containing protein"/>
    <property type="match status" value="1"/>
</dbReference>
<dbReference type="AlphaFoldDB" id="A0A921Q2X5"/>
<dbReference type="GO" id="GO:0009451">
    <property type="term" value="P:RNA modification"/>
    <property type="evidence" value="ECO:0007669"/>
    <property type="project" value="InterPro"/>
</dbReference>
<dbReference type="PANTHER" id="PTHR47926">
    <property type="entry name" value="PENTATRICOPEPTIDE REPEAT-CONTAINING PROTEIN"/>
    <property type="match status" value="1"/>
</dbReference>
<evidence type="ECO:0000256" key="1">
    <source>
        <dbReference type="ARBA" id="ARBA00022737"/>
    </source>
</evidence>
<name>A0A921Q2X5_SORBI</name>
<dbReference type="InterPro" id="IPR002885">
    <property type="entry name" value="PPR_rpt"/>
</dbReference>
<dbReference type="InterPro" id="IPR046960">
    <property type="entry name" value="PPR_At4g14850-like_plant"/>
</dbReference>
<evidence type="ECO:0000313" key="3">
    <source>
        <dbReference type="EMBL" id="KAG0514277.1"/>
    </source>
</evidence>
<dbReference type="Proteomes" id="UP000807115">
    <property type="component" value="Chromosome 10"/>
</dbReference>
<dbReference type="EMBL" id="CM027689">
    <property type="protein sequence ID" value="KAG0514277.1"/>
    <property type="molecule type" value="Genomic_DNA"/>
</dbReference>
<keyword evidence="2" id="KW-0809">Transit peptide</keyword>
<dbReference type="Pfam" id="PF01535">
    <property type="entry name" value="PPR"/>
    <property type="match status" value="2"/>
</dbReference>
<protein>
    <recommendedName>
        <fullName evidence="5">Pentatricopeptide repeat-containing protein</fullName>
    </recommendedName>
</protein>
<gene>
    <name evidence="3" type="ORF">BDA96_10G176800</name>
</gene>
<dbReference type="Gene3D" id="1.25.40.10">
    <property type="entry name" value="Tetratricopeptide repeat domain"/>
    <property type="match status" value="2"/>
</dbReference>
<organism evidence="3 4">
    <name type="scientific">Sorghum bicolor</name>
    <name type="common">Sorghum</name>
    <name type="synonym">Sorghum vulgare</name>
    <dbReference type="NCBI Taxonomy" id="4558"/>
    <lineage>
        <taxon>Eukaryota</taxon>
        <taxon>Viridiplantae</taxon>
        <taxon>Streptophyta</taxon>
        <taxon>Embryophyta</taxon>
        <taxon>Tracheophyta</taxon>
        <taxon>Spermatophyta</taxon>
        <taxon>Magnoliopsida</taxon>
        <taxon>Liliopsida</taxon>
        <taxon>Poales</taxon>
        <taxon>Poaceae</taxon>
        <taxon>PACMAD clade</taxon>
        <taxon>Panicoideae</taxon>
        <taxon>Andropogonodae</taxon>
        <taxon>Andropogoneae</taxon>
        <taxon>Sorghinae</taxon>
        <taxon>Sorghum</taxon>
    </lineage>
</organism>
<dbReference type="GO" id="GO:0003723">
    <property type="term" value="F:RNA binding"/>
    <property type="evidence" value="ECO:0007669"/>
    <property type="project" value="InterPro"/>
</dbReference>
<reference evidence="3" key="1">
    <citation type="journal article" date="2019" name="BMC Genomics">
        <title>A new reference genome for Sorghum bicolor reveals high levels of sequence similarity between sweet and grain genotypes: implications for the genetics of sugar metabolism.</title>
        <authorList>
            <person name="Cooper E.A."/>
            <person name="Brenton Z.W."/>
            <person name="Flinn B.S."/>
            <person name="Jenkins J."/>
            <person name="Shu S."/>
            <person name="Flowers D."/>
            <person name="Luo F."/>
            <person name="Wang Y."/>
            <person name="Xia P."/>
            <person name="Barry K."/>
            <person name="Daum C."/>
            <person name="Lipzen A."/>
            <person name="Yoshinaga Y."/>
            <person name="Schmutz J."/>
            <person name="Saski C."/>
            <person name="Vermerris W."/>
            <person name="Kresovich S."/>
        </authorList>
    </citation>
    <scope>NUCLEOTIDE SEQUENCE</scope>
</reference>
<accession>A0A921Q2X5</accession>